<dbReference type="InterPro" id="IPR036396">
    <property type="entry name" value="Cyt_P450_sf"/>
</dbReference>
<dbReference type="CDD" id="cd11071">
    <property type="entry name" value="CYP74"/>
    <property type="match status" value="1"/>
</dbReference>
<comment type="cofactor">
    <cofactor evidence="6">
        <name>heme</name>
        <dbReference type="ChEBI" id="CHEBI:30413"/>
    </cofactor>
</comment>
<dbReference type="InterPro" id="IPR002403">
    <property type="entry name" value="Cyt_P450_E_grp-IV"/>
</dbReference>
<evidence type="ECO:0000256" key="4">
    <source>
        <dbReference type="ARBA" id="ARBA00023004"/>
    </source>
</evidence>
<dbReference type="FunFam" id="1.10.630.10:FF:000024">
    <property type="entry name" value="Allene oxide synthase, chloroplastic"/>
    <property type="match status" value="1"/>
</dbReference>
<dbReference type="InterPro" id="IPR001128">
    <property type="entry name" value="Cyt_P450"/>
</dbReference>
<dbReference type="AlphaFoldDB" id="W9R139"/>
<dbReference type="GO" id="GO:0005506">
    <property type="term" value="F:iron ion binding"/>
    <property type="evidence" value="ECO:0007669"/>
    <property type="project" value="InterPro"/>
</dbReference>
<evidence type="ECO:0000256" key="2">
    <source>
        <dbReference type="ARBA" id="ARBA00022617"/>
    </source>
</evidence>
<evidence type="ECO:0000313" key="8">
    <source>
        <dbReference type="Proteomes" id="UP000030645"/>
    </source>
</evidence>
<dbReference type="Gene3D" id="1.10.630.10">
    <property type="entry name" value="Cytochrome P450"/>
    <property type="match status" value="1"/>
</dbReference>
<dbReference type="GO" id="GO:0020037">
    <property type="term" value="F:heme binding"/>
    <property type="evidence" value="ECO:0007669"/>
    <property type="project" value="InterPro"/>
</dbReference>
<evidence type="ECO:0000256" key="5">
    <source>
        <dbReference type="ARBA" id="ARBA00023239"/>
    </source>
</evidence>
<dbReference type="PANTHER" id="PTHR24286:SF302">
    <property type="entry name" value="ALLENE OXIDE SYNTHASE 2"/>
    <property type="match status" value="1"/>
</dbReference>
<dbReference type="PRINTS" id="PR00465">
    <property type="entry name" value="EP450IV"/>
</dbReference>
<keyword evidence="4 6" id="KW-0408">Iron</keyword>
<dbReference type="GO" id="GO:0006631">
    <property type="term" value="P:fatty acid metabolic process"/>
    <property type="evidence" value="ECO:0007669"/>
    <property type="project" value="UniProtKB-ARBA"/>
</dbReference>
<dbReference type="Pfam" id="PF00067">
    <property type="entry name" value="p450"/>
    <property type="match status" value="1"/>
</dbReference>
<keyword evidence="2 6" id="KW-0349">Heme</keyword>
<evidence type="ECO:0000256" key="1">
    <source>
        <dbReference type="ARBA" id="ARBA00010617"/>
    </source>
</evidence>
<evidence type="ECO:0000256" key="3">
    <source>
        <dbReference type="ARBA" id="ARBA00022723"/>
    </source>
</evidence>
<dbReference type="EMBL" id="KE344491">
    <property type="protein sequence ID" value="EXB63640.1"/>
    <property type="molecule type" value="Genomic_DNA"/>
</dbReference>
<dbReference type="GO" id="GO:0004497">
    <property type="term" value="F:monooxygenase activity"/>
    <property type="evidence" value="ECO:0007669"/>
    <property type="project" value="InterPro"/>
</dbReference>
<dbReference type="Proteomes" id="UP000030645">
    <property type="component" value="Unassembled WGS sequence"/>
</dbReference>
<reference evidence="8" key="1">
    <citation type="submission" date="2013-01" db="EMBL/GenBank/DDBJ databases">
        <title>Draft Genome Sequence of a Mulberry Tree, Morus notabilis C.K. Schneid.</title>
        <authorList>
            <person name="He N."/>
            <person name="Zhao S."/>
        </authorList>
    </citation>
    <scope>NUCLEOTIDE SEQUENCE</scope>
</reference>
<keyword evidence="5" id="KW-0456">Lyase</keyword>
<protein>
    <submittedName>
        <fullName evidence="7">Allene oxide synthase</fullName>
    </submittedName>
</protein>
<keyword evidence="3 6" id="KW-0479">Metal-binding</keyword>
<dbReference type="GO" id="GO:0016705">
    <property type="term" value="F:oxidoreductase activity, acting on paired donors, with incorporation or reduction of molecular oxygen"/>
    <property type="evidence" value="ECO:0007669"/>
    <property type="project" value="InterPro"/>
</dbReference>
<proteinExistence type="inferred from homology"/>
<evidence type="ECO:0000256" key="6">
    <source>
        <dbReference type="PIRSR" id="PIRSR602403-1"/>
    </source>
</evidence>
<comment type="similarity">
    <text evidence="1">Belongs to the cytochrome P450 family.</text>
</comment>
<name>W9R139_9ROSA</name>
<keyword evidence="8" id="KW-1185">Reference proteome</keyword>
<dbReference type="PANTHER" id="PTHR24286">
    <property type="entry name" value="CYTOCHROME P450 26"/>
    <property type="match status" value="1"/>
</dbReference>
<dbReference type="STRING" id="981085.W9R139"/>
<sequence length="504" mass="56612">MSSLTPAYPIPHPFDEEQPFFFNPPEDDQDLPLKEIPGSYGAPLIGAVLDRWDFYYNQGRDGFFSARQEKYKSTVFRANAPPGPFIAKDPKVVVLLDAVSFPILFDTTKVEKKNVFDGTYMPSVNFTGGYRVLSFLDPSEPKHNALKSYFFNVLASKHDNFIPVLGKSLTELFNNLESQLAKSKEVNFNPISDNASFNYVFQLFCDKSPSETGLGAQGNKTVDIWLVPQVIPLVSVGVPKFLQLVEDLLIHTFPIPAFLVKGKYKTIFEAFSSAASPILDQAKDFGLERDEACHNLIFLTCFNTYGGLKVLFPSLFKWLGRAGPTWHANLAKEIRNVVKQEGGVVTFAALEKMPLLKSVVYEVLRIDPPVPFQYAHAKEDLVIQSHDASFKIKKGEMIFGYQPFATKDPKVFENPETFVPYRFMGKAEANLKYVYWSNGRETEAPTADNKQCAGRDLVVLVARVMLVEFFLRYDTFTCTDEVFLVGSKVTFTSLTKAGTVKTKS</sequence>
<dbReference type="KEGG" id="mnt:21409614"/>
<accession>W9R139</accession>
<dbReference type="GO" id="GO:0016829">
    <property type="term" value="F:lyase activity"/>
    <property type="evidence" value="ECO:0007669"/>
    <property type="project" value="UniProtKB-KW"/>
</dbReference>
<dbReference type="eggNOG" id="ENOG502QV50">
    <property type="taxonomic scope" value="Eukaryota"/>
</dbReference>
<dbReference type="GO" id="GO:0016125">
    <property type="term" value="P:sterol metabolic process"/>
    <property type="evidence" value="ECO:0007669"/>
    <property type="project" value="TreeGrafter"/>
</dbReference>
<dbReference type="OrthoDB" id="2789670at2759"/>
<organism evidence="7 8">
    <name type="scientific">Morus notabilis</name>
    <dbReference type="NCBI Taxonomy" id="981085"/>
    <lineage>
        <taxon>Eukaryota</taxon>
        <taxon>Viridiplantae</taxon>
        <taxon>Streptophyta</taxon>
        <taxon>Embryophyta</taxon>
        <taxon>Tracheophyta</taxon>
        <taxon>Spermatophyta</taxon>
        <taxon>Magnoliopsida</taxon>
        <taxon>eudicotyledons</taxon>
        <taxon>Gunneridae</taxon>
        <taxon>Pentapetalae</taxon>
        <taxon>rosids</taxon>
        <taxon>fabids</taxon>
        <taxon>Rosales</taxon>
        <taxon>Moraceae</taxon>
        <taxon>Moreae</taxon>
        <taxon>Morus</taxon>
    </lineage>
</organism>
<evidence type="ECO:0000313" key="7">
    <source>
        <dbReference type="EMBL" id="EXB63640.1"/>
    </source>
</evidence>
<dbReference type="SUPFAM" id="SSF48264">
    <property type="entry name" value="Cytochrome P450"/>
    <property type="match status" value="1"/>
</dbReference>
<gene>
    <name evidence="7" type="ORF">L484_026982</name>
</gene>
<feature type="binding site" description="axial binding residue" evidence="6">
    <location>
        <position position="452"/>
    </location>
    <ligand>
        <name>heme</name>
        <dbReference type="ChEBI" id="CHEBI:30413"/>
    </ligand>
    <ligandPart>
        <name>Fe</name>
        <dbReference type="ChEBI" id="CHEBI:18248"/>
    </ligandPart>
</feature>